<protein>
    <submittedName>
        <fullName evidence="1">Uncharacterized protein</fullName>
    </submittedName>
</protein>
<dbReference type="Proteomes" id="UP000006729">
    <property type="component" value="Chromosome 6"/>
</dbReference>
<organism evidence="1 2">
    <name type="scientific">Populus trichocarpa</name>
    <name type="common">Western balsam poplar</name>
    <name type="synonym">Populus balsamifera subsp. trichocarpa</name>
    <dbReference type="NCBI Taxonomy" id="3694"/>
    <lineage>
        <taxon>Eukaryota</taxon>
        <taxon>Viridiplantae</taxon>
        <taxon>Streptophyta</taxon>
        <taxon>Embryophyta</taxon>
        <taxon>Tracheophyta</taxon>
        <taxon>Spermatophyta</taxon>
        <taxon>Magnoliopsida</taxon>
        <taxon>eudicotyledons</taxon>
        <taxon>Gunneridae</taxon>
        <taxon>Pentapetalae</taxon>
        <taxon>rosids</taxon>
        <taxon>fabids</taxon>
        <taxon>Malpighiales</taxon>
        <taxon>Salicaceae</taxon>
        <taxon>Saliceae</taxon>
        <taxon>Populus</taxon>
    </lineage>
</organism>
<evidence type="ECO:0000313" key="2">
    <source>
        <dbReference type="Proteomes" id="UP000006729"/>
    </source>
</evidence>
<name>A0ACC0SX84_POPTR</name>
<accession>A0ACC0SX84</accession>
<proteinExistence type="predicted"/>
<dbReference type="EMBL" id="CM009295">
    <property type="protein sequence ID" value="KAI9393574.1"/>
    <property type="molecule type" value="Genomic_DNA"/>
</dbReference>
<reference evidence="1 2" key="1">
    <citation type="journal article" date="2006" name="Science">
        <title>The genome of black cottonwood, Populus trichocarpa (Torr. &amp; Gray).</title>
        <authorList>
            <person name="Tuskan G.A."/>
            <person name="Difazio S."/>
            <person name="Jansson S."/>
            <person name="Bohlmann J."/>
            <person name="Grigoriev I."/>
            <person name="Hellsten U."/>
            <person name="Putnam N."/>
            <person name="Ralph S."/>
            <person name="Rombauts S."/>
            <person name="Salamov A."/>
            <person name="Schein J."/>
            <person name="Sterck L."/>
            <person name="Aerts A."/>
            <person name="Bhalerao R.R."/>
            <person name="Bhalerao R.P."/>
            <person name="Blaudez D."/>
            <person name="Boerjan W."/>
            <person name="Brun A."/>
            <person name="Brunner A."/>
            <person name="Busov V."/>
            <person name="Campbell M."/>
            <person name="Carlson J."/>
            <person name="Chalot M."/>
            <person name="Chapman J."/>
            <person name="Chen G.L."/>
            <person name="Cooper D."/>
            <person name="Coutinho P.M."/>
            <person name="Couturier J."/>
            <person name="Covert S."/>
            <person name="Cronk Q."/>
            <person name="Cunningham R."/>
            <person name="Davis J."/>
            <person name="Degroeve S."/>
            <person name="Dejardin A."/>
            <person name="Depamphilis C."/>
            <person name="Detter J."/>
            <person name="Dirks B."/>
            <person name="Dubchak I."/>
            <person name="Duplessis S."/>
            <person name="Ehlting J."/>
            <person name="Ellis B."/>
            <person name="Gendler K."/>
            <person name="Goodstein D."/>
            <person name="Gribskov M."/>
            <person name="Grimwood J."/>
            <person name="Groover A."/>
            <person name="Gunter L."/>
            <person name="Hamberger B."/>
            <person name="Heinze B."/>
            <person name="Helariutta Y."/>
            <person name="Henrissat B."/>
            <person name="Holligan D."/>
            <person name="Holt R."/>
            <person name="Huang W."/>
            <person name="Islam-Faridi N."/>
            <person name="Jones S."/>
            <person name="Jones-Rhoades M."/>
            <person name="Jorgensen R."/>
            <person name="Joshi C."/>
            <person name="Kangasjarvi J."/>
            <person name="Karlsson J."/>
            <person name="Kelleher C."/>
            <person name="Kirkpatrick R."/>
            <person name="Kirst M."/>
            <person name="Kohler A."/>
            <person name="Kalluri U."/>
            <person name="Larimer F."/>
            <person name="Leebens-Mack J."/>
            <person name="Leple J.C."/>
            <person name="Locascio P."/>
            <person name="Lou Y."/>
            <person name="Lucas S."/>
            <person name="Martin F."/>
            <person name="Montanini B."/>
            <person name="Napoli C."/>
            <person name="Nelson D.R."/>
            <person name="Nelson C."/>
            <person name="Nieminen K."/>
            <person name="Nilsson O."/>
            <person name="Pereda V."/>
            <person name="Peter G."/>
            <person name="Philippe R."/>
            <person name="Pilate G."/>
            <person name="Poliakov A."/>
            <person name="Razumovskaya J."/>
            <person name="Richardson P."/>
            <person name="Rinaldi C."/>
            <person name="Ritland K."/>
            <person name="Rouze P."/>
            <person name="Ryaboy D."/>
            <person name="Schmutz J."/>
            <person name="Schrader J."/>
            <person name="Segerman B."/>
            <person name="Shin H."/>
            <person name="Siddiqui A."/>
            <person name="Sterky F."/>
            <person name="Terry A."/>
            <person name="Tsai C.J."/>
            <person name="Uberbacher E."/>
            <person name="Unneberg P."/>
            <person name="Vahala J."/>
            <person name="Wall K."/>
            <person name="Wessler S."/>
            <person name="Yang G."/>
            <person name="Yin T."/>
            <person name="Douglas C."/>
            <person name="Marra M."/>
            <person name="Sandberg G."/>
            <person name="Van de Peer Y."/>
            <person name="Rokhsar D."/>
        </authorList>
    </citation>
    <scope>NUCLEOTIDE SEQUENCE [LARGE SCALE GENOMIC DNA]</scope>
    <source>
        <strain evidence="2">cv. Nisqually</strain>
    </source>
</reference>
<evidence type="ECO:0000313" key="1">
    <source>
        <dbReference type="EMBL" id="KAI9393574.1"/>
    </source>
</evidence>
<sequence>MHACRQLSKATRKFCGEIVLGTGVFGSVYKGVVSSYPPMILAVKNISETSRQGEKAYLAEICTRGHMRHKNIVQLQGWCQERQQLLLV</sequence>
<comment type="caution">
    <text evidence="1">The sequence shown here is derived from an EMBL/GenBank/DDBJ whole genome shotgun (WGS) entry which is preliminary data.</text>
</comment>
<gene>
    <name evidence="1" type="ORF">POPTR_006G252732v4</name>
</gene>
<keyword evidence="2" id="KW-1185">Reference proteome</keyword>